<evidence type="ECO:0000256" key="1">
    <source>
        <dbReference type="ARBA" id="ARBA00001954"/>
    </source>
</evidence>
<dbReference type="Proteomes" id="UP000825935">
    <property type="component" value="Chromosome 15"/>
</dbReference>
<keyword evidence="5" id="KW-0560">Oxidoreductase</keyword>
<dbReference type="EC" id="1.13.11.20" evidence="3"/>
<keyword evidence="9" id="KW-1185">Reference proteome</keyword>
<comment type="catalytic activity">
    <reaction evidence="7">
        <text>L-cysteine + O2 = 3-sulfino-L-alanine + H(+)</text>
        <dbReference type="Rhea" id="RHEA:20441"/>
        <dbReference type="ChEBI" id="CHEBI:15378"/>
        <dbReference type="ChEBI" id="CHEBI:15379"/>
        <dbReference type="ChEBI" id="CHEBI:35235"/>
        <dbReference type="ChEBI" id="CHEBI:61085"/>
        <dbReference type="EC" id="1.13.11.20"/>
    </reaction>
    <physiologicalReaction direction="left-to-right" evidence="7">
        <dbReference type="Rhea" id="RHEA:20442"/>
    </physiologicalReaction>
</comment>
<evidence type="ECO:0000256" key="2">
    <source>
        <dbReference type="ARBA" id="ARBA00006622"/>
    </source>
</evidence>
<dbReference type="Pfam" id="PF07847">
    <property type="entry name" value="PCO_ADO"/>
    <property type="match status" value="1"/>
</dbReference>
<dbReference type="InterPro" id="IPR014710">
    <property type="entry name" value="RmlC-like_jellyroll"/>
</dbReference>
<dbReference type="InterPro" id="IPR011051">
    <property type="entry name" value="RmlC_Cupin_sf"/>
</dbReference>
<dbReference type="Gene3D" id="2.60.120.10">
    <property type="entry name" value="Jelly Rolls"/>
    <property type="match status" value="1"/>
</dbReference>
<dbReference type="GO" id="GO:0070483">
    <property type="term" value="P:detection of hypoxia"/>
    <property type="evidence" value="ECO:0007669"/>
    <property type="project" value="UniProtKB-ARBA"/>
</dbReference>
<evidence type="ECO:0000256" key="6">
    <source>
        <dbReference type="ARBA" id="ARBA00023004"/>
    </source>
</evidence>
<dbReference type="InterPro" id="IPR012864">
    <property type="entry name" value="PCO/ADO"/>
</dbReference>
<accession>A0A8T2T794</accession>
<organism evidence="8 9">
    <name type="scientific">Ceratopteris richardii</name>
    <name type="common">Triangle waterfern</name>
    <dbReference type="NCBI Taxonomy" id="49495"/>
    <lineage>
        <taxon>Eukaryota</taxon>
        <taxon>Viridiplantae</taxon>
        <taxon>Streptophyta</taxon>
        <taxon>Embryophyta</taxon>
        <taxon>Tracheophyta</taxon>
        <taxon>Polypodiopsida</taxon>
        <taxon>Polypodiidae</taxon>
        <taxon>Polypodiales</taxon>
        <taxon>Pteridineae</taxon>
        <taxon>Pteridaceae</taxon>
        <taxon>Parkerioideae</taxon>
        <taxon>Ceratopteris</taxon>
    </lineage>
</organism>
<dbReference type="EMBL" id="CM035420">
    <property type="protein sequence ID" value="KAH7404809.1"/>
    <property type="molecule type" value="Genomic_DNA"/>
</dbReference>
<dbReference type="OrthoDB" id="271433at2759"/>
<name>A0A8T2T794_CERRI</name>
<dbReference type="GO" id="GO:0046872">
    <property type="term" value="F:metal ion binding"/>
    <property type="evidence" value="ECO:0007669"/>
    <property type="project" value="UniProtKB-KW"/>
</dbReference>
<reference evidence="8" key="1">
    <citation type="submission" date="2021-08" db="EMBL/GenBank/DDBJ databases">
        <title>WGS assembly of Ceratopteris richardii.</title>
        <authorList>
            <person name="Marchant D.B."/>
            <person name="Chen G."/>
            <person name="Jenkins J."/>
            <person name="Shu S."/>
            <person name="Leebens-Mack J."/>
            <person name="Grimwood J."/>
            <person name="Schmutz J."/>
            <person name="Soltis P."/>
            <person name="Soltis D."/>
            <person name="Chen Z.-H."/>
        </authorList>
    </citation>
    <scope>NUCLEOTIDE SEQUENCE</scope>
    <source>
        <strain evidence="8">Whitten #5841</strain>
        <tissue evidence="8">Leaf</tissue>
    </source>
</reference>
<comment type="cofactor">
    <cofactor evidence="1">
        <name>Fe(2+)</name>
        <dbReference type="ChEBI" id="CHEBI:29033"/>
    </cofactor>
</comment>
<dbReference type="PANTHER" id="PTHR22966:SF61">
    <property type="entry name" value="2-AMINOETHANETHIOL DIOXYGENASE"/>
    <property type="match status" value="1"/>
</dbReference>
<evidence type="ECO:0000256" key="3">
    <source>
        <dbReference type="ARBA" id="ARBA00013133"/>
    </source>
</evidence>
<dbReference type="CDD" id="cd20289">
    <property type="entry name" value="cupin_ADO"/>
    <property type="match status" value="1"/>
</dbReference>
<proteinExistence type="inferred from homology"/>
<dbReference type="AlphaFoldDB" id="A0A8T2T794"/>
<evidence type="ECO:0000256" key="7">
    <source>
        <dbReference type="ARBA" id="ARBA00024284"/>
    </source>
</evidence>
<evidence type="ECO:0000313" key="8">
    <source>
        <dbReference type="EMBL" id="KAH7404809.1"/>
    </source>
</evidence>
<keyword evidence="6" id="KW-0408">Iron</keyword>
<comment type="caution">
    <text evidence="8">The sequence shown here is derived from an EMBL/GenBank/DDBJ whole genome shotgun (WGS) entry which is preliminary data.</text>
</comment>
<dbReference type="PANTHER" id="PTHR22966">
    <property type="entry name" value="2-AMINOETHANETHIOL DIOXYGENASE"/>
    <property type="match status" value="1"/>
</dbReference>
<evidence type="ECO:0000256" key="5">
    <source>
        <dbReference type="ARBA" id="ARBA00023002"/>
    </source>
</evidence>
<evidence type="ECO:0000313" key="9">
    <source>
        <dbReference type="Proteomes" id="UP000825935"/>
    </source>
</evidence>
<dbReference type="GO" id="GO:0017172">
    <property type="term" value="F:cysteine dioxygenase activity"/>
    <property type="evidence" value="ECO:0007669"/>
    <property type="project" value="UniProtKB-EC"/>
</dbReference>
<gene>
    <name evidence="8" type="ORF">KP509_15G044100</name>
</gene>
<protein>
    <recommendedName>
        <fullName evidence="3">cysteine dioxygenase</fullName>
        <ecNumber evidence="3">1.13.11.20</ecNumber>
    </recommendedName>
</protein>
<comment type="similarity">
    <text evidence="2">Belongs to the cysteine dioxygenase family.</text>
</comment>
<dbReference type="SUPFAM" id="SSF51182">
    <property type="entry name" value="RmlC-like cupins"/>
    <property type="match status" value="1"/>
</dbReference>
<sequence>MEQIGKIVAHGAHDGNCHTSRTLYLFLFQMWMLADKPWSFNKISQRWCIFCNNFTTFARRRFPHSSPELQHRIKSLIDTVTLIDFGLDEESFVQLNKYLRFPKKVFYLHVYKCHSFSIGIFYLPQSAVIPLHDHPDMTVFGKLLFGSVHVKGYDWVDSANLKQRQDAPLRSRLAKLSVEEIFTAPCKSYSLHPTCGGNIHTLTGVTHCAILDVIVPPYSKAEGRRCTYYRESPFIRLSSNVPIFGECSSWNLAWLEEDKSPDESIIQPLPYRPPQIAF</sequence>
<evidence type="ECO:0000256" key="4">
    <source>
        <dbReference type="ARBA" id="ARBA00022723"/>
    </source>
</evidence>
<keyword evidence="4" id="KW-0479">Metal-binding</keyword>